<feature type="compositionally biased region" description="Pro residues" evidence="6">
    <location>
        <begin position="107"/>
        <end position="116"/>
    </location>
</feature>
<dbReference type="GO" id="GO:0016020">
    <property type="term" value="C:membrane"/>
    <property type="evidence" value="ECO:0007669"/>
    <property type="project" value="UniProtKB-SubCell"/>
</dbReference>
<evidence type="ECO:0000256" key="5">
    <source>
        <dbReference type="ARBA" id="ARBA00023242"/>
    </source>
</evidence>
<feature type="domain" description="BZIP" evidence="7">
    <location>
        <begin position="164"/>
        <end position="206"/>
    </location>
</feature>
<proteinExistence type="predicted"/>
<feature type="compositionally biased region" description="Basic and acidic residues" evidence="6">
    <location>
        <begin position="238"/>
        <end position="252"/>
    </location>
</feature>
<dbReference type="GO" id="GO:0000981">
    <property type="term" value="F:DNA-binding transcription factor activity, RNA polymerase II-specific"/>
    <property type="evidence" value="ECO:0007669"/>
    <property type="project" value="TreeGrafter"/>
</dbReference>
<dbReference type="PANTHER" id="PTHR46164:SF3">
    <property type="entry name" value="ATF6, ISOFORM C"/>
    <property type="match status" value="1"/>
</dbReference>
<comment type="caution">
    <text evidence="8">The sequence shown here is derived from an EMBL/GenBank/DDBJ whole genome shotgun (WGS) entry which is preliminary data.</text>
</comment>
<evidence type="ECO:0000259" key="7">
    <source>
        <dbReference type="PROSITE" id="PS50217"/>
    </source>
</evidence>
<feature type="region of interest" description="Disordered" evidence="6">
    <location>
        <begin position="400"/>
        <end position="452"/>
    </location>
</feature>
<dbReference type="Gene3D" id="1.20.5.170">
    <property type="match status" value="1"/>
</dbReference>
<sequence length="533" mass="56743">MHVIPSLNMANLLANDAPLLSPSTNDWDHARFSPSSALDGFGLELQYPLSPTPSHAMSTTSSQQQSPIPAAMMLRGRLSPDYSDSDQQMCVPTHQVFDYPPASVSPAPQPETPEPAPRVNLTVNDPPSLIPAKRSSSAAPSSSKKRATERVSTKDFIPPDVSGLSKREARLVKNRAAAFLSRQRKREEFENMEVRVAELEQENARLLALANQGSKPEVQEDLVSEVELLRRQLAEAQDRERELNEELSRKEAAGPQPVKMEMMEDSPLPSRSGSVQPQMKSSASLGLMVLLCALPSLLSLPTQSALPTSFSFPLSESSVPSSSSSFDLNSFMPGDFDWSLNGGGSIMDLDLDDGRLSALSSSAAKRLEFVDVDSEALGLSGLDISFDAKAAQDGKIRVRIHPPASSAPPTSAPSPDSHSDNGDDQSMYGGSDASGPTSSESSSSLAGALGSMSKMSPDADPFLGIGGDIDFGSLFRQPGMSVDASNSQMSFPDLDFGDAFGAASTSGRKRVRIALKTLPGEGAEGGEWEVQLC</sequence>
<evidence type="ECO:0000256" key="4">
    <source>
        <dbReference type="ARBA" id="ARBA00023163"/>
    </source>
</evidence>
<dbReference type="PROSITE" id="PS50217">
    <property type="entry name" value="BZIP"/>
    <property type="match status" value="1"/>
</dbReference>
<evidence type="ECO:0000256" key="6">
    <source>
        <dbReference type="SAM" id="MobiDB-lite"/>
    </source>
</evidence>
<dbReference type="CDD" id="cd14812">
    <property type="entry name" value="bZIP_u3"/>
    <property type="match status" value="1"/>
</dbReference>
<protein>
    <recommendedName>
        <fullName evidence="7">BZIP domain-containing protein</fullName>
    </recommendedName>
</protein>
<feature type="region of interest" description="Disordered" evidence="6">
    <location>
        <begin position="238"/>
        <end position="277"/>
    </location>
</feature>
<evidence type="ECO:0000256" key="2">
    <source>
        <dbReference type="ARBA" id="ARBA00023015"/>
    </source>
</evidence>
<keyword evidence="2" id="KW-0805">Transcription regulation</keyword>
<keyword evidence="4" id="KW-0804">Transcription</keyword>
<evidence type="ECO:0000256" key="1">
    <source>
        <dbReference type="ARBA" id="ARBA00004167"/>
    </source>
</evidence>
<accession>A0AAW0GHQ7</accession>
<dbReference type="SUPFAM" id="SSF57959">
    <property type="entry name" value="Leucine zipper domain"/>
    <property type="match status" value="1"/>
</dbReference>
<dbReference type="EMBL" id="JASBNA010000005">
    <property type="protein sequence ID" value="KAK7691337.1"/>
    <property type="molecule type" value="Genomic_DNA"/>
</dbReference>
<dbReference type="PANTHER" id="PTHR46164">
    <property type="entry name" value="ATF6, ISOFORM C"/>
    <property type="match status" value="1"/>
</dbReference>
<evidence type="ECO:0000313" key="9">
    <source>
        <dbReference type="Proteomes" id="UP001385951"/>
    </source>
</evidence>
<dbReference type="InterPro" id="IPR051882">
    <property type="entry name" value="ATF_bZIP_TF"/>
</dbReference>
<dbReference type="AlphaFoldDB" id="A0AAW0GHQ7"/>
<organism evidence="8 9">
    <name type="scientific">Cerrena zonata</name>
    <dbReference type="NCBI Taxonomy" id="2478898"/>
    <lineage>
        <taxon>Eukaryota</taxon>
        <taxon>Fungi</taxon>
        <taxon>Dikarya</taxon>
        <taxon>Basidiomycota</taxon>
        <taxon>Agaricomycotina</taxon>
        <taxon>Agaricomycetes</taxon>
        <taxon>Polyporales</taxon>
        <taxon>Cerrenaceae</taxon>
        <taxon>Cerrena</taxon>
    </lineage>
</organism>
<dbReference type="GO" id="GO:0030968">
    <property type="term" value="P:endoplasmic reticulum unfolded protein response"/>
    <property type="evidence" value="ECO:0007669"/>
    <property type="project" value="TreeGrafter"/>
</dbReference>
<gene>
    <name evidence="8" type="ORF">QCA50_004731</name>
</gene>
<name>A0AAW0GHQ7_9APHY</name>
<feature type="region of interest" description="Disordered" evidence="6">
    <location>
        <begin position="97"/>
        <end position="152"/>
    </location>
</feature>
<feature type="compositionally biased region" description="Low complexity" evidence="6">
    <location>
        <begin position="131"/>
        <end position="142"/>
    </location>
</feature>
<evidence type="ECO:0000313" key="8">
    <source>
        <dbReference type="EMBL" id="KAK7691337.1"/>
    </source>
</evidence>
<keyword evidence="3" id="KW-0238">DNA-binding</keyword>
<keyword evidence="5" id="KW-0539">Nucleus</keyword>
<keyword evidence="9" id="KW-1185">Reference proteome</keyword>
<dbReference type="GO" id="GO:0005634">
    <property type="term" value="C:nucleus"/>
    <property type="evidence" value="ECO:0007669"/>
    <property type="project" value="TreeGrafter"/>
</dbReference>
<dbReference type="InterPro" id="IPR046347">
    <property type="entry name" value="bZIP_sf"/>
</dbReference>
<reference evidence="8 9" key="1">
    <citation type="submission" date="2022-09" db="EMBL/GenBank/DDBJ databases">
        <authorList>
            <person name="Palmer J.M."/>
        </authorList>
    </citation>
    <scope>NUCLEOTIDE SEQUENCE [LARGE SCALE GENOMIC DNA]</scope>
    <source>
        <strain evidence="8 9">DSM 7382</strain>
    </source>
</reference>
<comment type="subcellular location">
    <subcellularLocation>
        <location evidence="1">Membrane</location>
        <topology evidence="1">Single-pass membrane protein</topology>
    </subcellularLocation>
</comment>
<feature type="compositionally biased region" description="Low complexity" evidence="6">
    <location>
        <begin position="401"/>
        <end position="416"/>
    </location>
</feature>
<dbReference type="Pfam" id="PF00170">
    <property type="entry name" value="bZIP_1"/>
    <property type="match status" value="1"/>
</dbReference>
<evidence type="ECO:0000256" key="3">
    <source>
        <dbReference type="ARBA" id="ARBA00023125"/>
    </source>
</evidence>
<dbReference type="SMART" id="SM00338">
    <property type="entry name" value="BRLZ"/>
    <property type="match status" value="1"/>
</dbReference>
<dbReference type="InterPro" id="IPR004827">
    <property type="entry name" value="bZIP"/>
</dbReference>
<feature type="compositionally biased region" description="Low complexity" evidence="6">
    <location>
        <begin position="430"/>
        <end position="452"/>
    </location>
</feature>
<dbReference type="GO" id="GO:0000978">
    <property type="term" value="F:RNA polymerase II cis-regulatory region sequence-specific DNA binding"/>
    <property type="evidence" value="ECO:0007669"/>
    <property type="project" value="TreeGrafter"/>
</dbReference>
<dbReference type="Proteomes" id="UP001385951">
    <property type="component" value="Unassembled WGS sequence"/>
</dbReference>